<sequence length="370" mass="41404">MDIRLGTPGLQDEVQRLHHMNQLILNSVDQAIYGVDLRGNVIFWNAAAEKLTGYSMDDFKDKRIHDLIHHTNMNGERVPLQHCPINHALAGGHRLTVSRDIFWRKDGACFPVEYSVNPMIEKGVHIGCVLTFRDMTEKDKTNELLMGWEKMTSVGQLVSGIAHEIKNPLTVLKGFLRLIAHSSTVNDQYIGIMNGEFDRIEGIVQELLTFAKPESTLYENKDVRKIVEQTVVLMEPQALEKSIQLVAFNDSEPLTVHCVESQIKQVLINLIKNAIEAMDNKGTIVVRTFLRDRMAAIQVSDQGPGIPEPQLQRIGEAFYTTKENGTGLGLMVTNNIVRCNHNGYIEVRSQLGIGTSFTVFLPAAETDSTG</sequence>
<dbReference type="InterPro" id="IPR036097">
    <property type="entry name" value="HisK_dim/P_sf"/>
</dbReference>
<dbReference type="SMART" id="SM00387">
    <property type="entry name" value="HATPase_c"/>
    <property type="match status" value="1"/>
</dbReference>
<keyword evidence="4" id="KW-0808">Transferase</keyword>
<dbReference type="InterPro" id="IPR003594">
    <property type="entry name" value="HATPase_dom"/>
</dbReference>
<evidence type="ECO:0000259" key="10">
    <source>
        <dbReference type="PROSITE" id="PS50112"/>
    </source>
</evidence>
<dbReference type="PROSITE" id="PS50112">
    <property type="entry name" value="PAS"/>
    <property type="match status" value="1"/>
</dbReference>
<evidence type="ECO:0000256" key="1">
    <source>
        <dbReference type="ARBA" id="ARBA00000085"/>
    </source>
</evidence>
<dbReference type="SMART" id="SM00388">
    <property type="entry name" value="HisKA"/>
    <property type="match status" value="1"/>
</dbReference>
<dbReference type="PROSITE" id="PS50109">
    <property type="entry name" value="HIS_KIN"/>
    <property type="match status" value="1"/>
</dbReference>
<dbReference type="InterPro" id="IPR004358">
    <property type="entry name" value="Sig_transdc_His_kin-like_C"/>
</dbReference>
<evidence type="ECO:0000256" key="7">
    <source>
        <dbReference type="ARBA" id="ARBA00022840"/>
    </source>
</evidence>
<dbReference type="Gene3D" id="3.30.450.20">
    <property type="entry name" value="PAS domain"/>
    <property type="match status" value="1"/>
</dbReference>
<keyword evidence="7" id="KW-0067">ATP-binding</keyword>
<dbReference type="Pfam" id="PF02518">
    <property type="entry name" value="HATPase_c"/>
    <property type="match status" value="1"/>
</dbReference>
<dbReference type="Gene3D" id="3.30.565.10">
    <property type="entry name" value="Histidine kinase-like ATPase, C-terminal domain"/>
    <property type="match status" value="1"/>
</dbReference>
<name>A0A841SXY1_9BACL</name>
<dbReference type="InterPro" id="IPR035965">
    <property type="entry name" value="PAS-like_dom_sf"/>
</dbReference>
<dbReference type="Gene3D" id="1.10.287.130">
    <property type="match status" value="1"/>
</dbReference>
<evidence type="ECO:0000313" key="11">
    <source>
        <dbReference type="EMBL" id="MBB6636122.1"/>
    </source>
</evidence>
<comment type="caution">
    <text evidence="11">The sequence shown here is derived from an EMBL/GenBank/DDBJ whole genome shotgun (WGS) entry which is preliminary data.</text>
</comment>
<dbReference type="Pfam" id="PF00512">
    <property type="entry name" value="HisKA"/>
    <property type="match status" value="1"/>
</dbReference>
<feature type="domain" description="PAS" evidence="10">
    <location>
        <begin position="24"/>
        <end position="69"/>
    </location>
</feature>
<keyword evidence="12" id="KW-1185">Reference proteome</keyword>
<protein>
    <recommendedName>
        <fullName evidence="2">histidine kinase</fullName>
        <ecNumber evidence="2">2.7.13.3</ecNumber>
    </recommendedName>
</protein>
<dbReference type="CDD" id="cd00130">
    <property type="entry name" value="PAS"/>
    <property type="match status" value="1"/>
</dbReference>
<accession>A0A841SXY1</accession>
<dbReference type="PANTHER" id="PTHR43065:SF10">
    <property type="entry name" value="PEROXIDE STRESS-ACTIVATED HISTIDINE KINASE MAK3"/>
    <property type="match status" value="1"/>
</dbReference>
<evidence type="ECO:0000256" key="5">
    <source>
        <dbReference type="ARBA" id="ARBA00022741"/>
    </source>
</evidence>
<keyword evidence="5" id="KW-0547">Nucleotide-binding</keyword>
<dbReference type="PRINTS" id="PR00344">
    <property type="entry name" value="BCTRLSENSOR"/>
</dbReference>
<comment type="catalytic activity">
    <reaction evidence="1">
        <text>ATP + protein L-histidine = ADP + protein N-phospho-L-histidine.</text>
        <dbReference type="EC" id="2.7.13.3"/>
    </reaction>
</comment>
<evidence type="ECO:0000256" key="2">
    <source>
        <dbReference type="ARBA" id="ARBA00012438"/>
    </source>
</evidence>
<dbReference type="PANTHER" id="PTHR43065">
    <property type="entry name" value="SENSOR HISTIDINE KINASE"/>
    <property type="match status" value="1"/>
</dbReference>
<dbReference type="GO" id="GO:0005524">
    <property type="term" value="F:ATP binding"/>
    <property type="evidence" value="ECO:0007669"/>
    <property type="project" value="UniProtKB-KW"/>
</dbReference>
<dbReference type="NCBIfam" id="TIGR00229">
    <property type="entry name" value="sensory_box"/>
    <property type="match status" value="1"/>
</dbReference>
<dbReference type="SUPFAM" id="SSF55874">
    <property type="entry name" value="ATPase domain of HSP90 chaperone/DNA topoisomerase II/histidine kinase"/>
    <property type="match status" value="1"/>
</dbReference>
<reference evidence="11 12" key="1">
    <citation type="submission" date="2020-08" db="EMBL/GenBank/DDBJ databases">
        <title>Cohnella phylogeny.</title>
        <authorList>
            <person name="Dunlap C."/>
        </authorList>
    </citation>
    <scope>NUCLEOTIDE SEQUENCE [LARGE SCALE GENOMIC DNA]</scope>
    <source>
        <strain evidence="11 12">DSM 25241</strain>
    </source>
</reference>
<organism evidence="11 12">
    <name type="scientific">Cohnella thailandensis</name>
    <dbReference type="NCBI Taxonomy" id="557557"/>
    <lineage>
        <taxon>Bacteria</taxon>
        <taxon>Bacillati</taxon>
        <taxon>Bacillota</taxon>
        <taxon>Bacilli</taxon>
        <taxon>Bacillales</taxon>
        <taxon>Paenibacillaceae</taxon>
        <taxon>Cohnella</taxon>
    </lineage>
</organism>
<dbReference type="InterPro" id="IPR003661">
    <property type="entry name" value="HisK_dim/P_dom"/>
</dbReference>
<gene>
    <name evidence="11" type="ORF">H7B67_18530</name>
</gene>
<evidence type="ECO:0000256" key="3">
    <source>
        <dbReference type="ARBA" id="ARBA00022553"/>
    </source>
</evidence>
<dbReference type="SMART" id="SM00091">
    <property type="entry name" value="PAS"/>
    <property type="match status" value="1"/>
</dbReference>
<dbReference type="SUPFAM" id="SSF47384">
    <property type="entry name" value="Homodimeric domain of signal transducing histidine kinase"/>
    <property type="match status" value="1"/>
</dbReference>
<dbReference type="EMBL" id="JACJVQ010000017">
    <property type="protein sequence ID" value="MBB6636122.1"/>
    <property type="molecule type" value="Genomic_DNA"/>
</dbReference>
<keyword evidence="8" id="KW-0902">Two-component regulatory system</keyword>
<keyword evidence="6" id="KW-0418">Kinase</keyword>
<dbReference type="AlphaFoldDB" id="A0A841SXY1"/>
<evidence type="ECO:0000313" key="12">
    <source>
        <dbReference type="Proteomes" id="UP000535838"/>
    </source>
</evidence>
<keyword evidence="3" id="KW-0597">Phosphoprotein</keyword>
<dbReference type="RefSeq" id="WP_185121352.1">
    <property type="nucleotide sequence ID" value="NZ_JACJVQ010000017.1"/>
</dbReference>
<dbReference type="GO" id="GO:0000155">
    <property type="term" value="F:phosphorelay sensor kinase activity"/>
    <property type="evidence" value="ECO:0007669"/>
    <property type="project" value="InterPro"/>
</dbReference>
<dbReference type="Pfam" id="PF00989">
    <property type="entry name" value="PAS"/>
    <property type="match status" value="1"/>
</dbReference>
<dbReference type="SUPFAM" id="SSF55785">
    <property type="entry name" value="PYP-like sensor domain (PAS domain)"/>
    <property type="match status" value="1"/>
</dbReference>
<dbReference type="InterPro" id="IPR000014">
    <property type="entry name" value="PAS"/>
</dbReference>
<proteinExistence type="predicted"/>
<dbReference type="Proteomes" id="UP000535838">
    <property type="component" value="Unassembled WGS sequence"/>
</dbReference>
<dbReference type="InterPro" id="IPR036890">
    <property type="entry name" value="HATPase_C_sf"/>
</dbReference>
<evidence type="ECO:0000259" key="9">
    <source>
        <dbReference type="PROSITE" id="PS50109"/>
    </source>
</evidence>
<evidence type="ECO:0000256" key="6">
    <source>
        <dbReference type="ARBA" id="ARBA00022777"/>
    </source>
</evidence>
<dbReference type="InterPro" id="IPR005467">
    <property type="entry name" value="His_kinase_dom"/>
</dbReference>
<evidence type="ECO:0000256" key="4">
    <source>
        <dbReference type="ARBA" id="ARBA00022679"/>
    </source>
</evidence>
<dbReference type="InterPro" id="IPR013767">
    <property type="entry name" value="PAS_fold"/>
</dbReference>
<feature type="domain" description="Histidine kinase" evidence="9">
    <location>
        <begin position="160"/>
        <end position="365"/>
    </location>
</feature>
<dbReference type="GO" id="GO:0006355">
    <property type="term" value="P:regulation of DNA-templated transcription"/>
    <property type="evidence" value="ECO:0007669"/>
    <property type="project" value="InterPro"/>
</dbReference>
<evidence type="ECO:0000256" key="8">
    <source>
        <dbReference type="ARBA" id="ARBA00023012"/>
    </source>
</evidence>
<dbReference type="EC" id="2.7.13.3" evidence="2"/>
<dbReference type="CDD" id="cd00082">
    <property type="entry name" value="HisKA"/>
    <property type="match status" value="1"/>
</dbReference>